<protein>
    <submittedName>
        <fullName evidence="3">GGDEF domain-containing protein</fullName>
    </submittedName>
</protein>
<dbReference type="EMBL" id="DACRBY010000017">
    <property type="protein sequence ID" value="HAS8540903.1"/>
    <property type="molecule type" value="Genomic_DNA"/>
</dbReference>
<dbReference type="NCBIfam" id="TIGR00254">
    <property type="entry name" value="GGDEF"/>
    <property type="match status" value="1"/>
</dbReference>
<dbReference type="Proteomes" id="UP000863257">
    <property type="component" value="Unassembled WGS sequence"/>
</dbReference>
<proteinExistence type="predicted"/>
<reference evidence="3" key="1">
    <citation type="journal article" date="2018" name="Genome Biol.">
        <title>SKESA: strategic k-mer extension for scrupulous assemblies.</title>
        <authorList>
            <person name="Souvorov A."/>
            <person name="Agarwala R."/>
            <person name="Lipman D.J."/>
        </authorList>
    </citation>
    <scope>NUCLEOTIDE SEQUENCE</scope>
    <source>
        <strain evidence="3">BCW_3452</strain>
    </source>
</reference>
<dbReference type="SMART" id="SM00267">
    <property type="entry name" value="GGDEF"/>
    <property type="match status" value="1"/>
</dbReference>
<organism evidence="3">
    <name type="scientific">Vibrio vulnificus</name>
    <dbReference type="NCBI Taxonomy" id="672"/>
    <lineage>
        <taxon>Bacteria</taxon>
        <taxon>Pseudomonadati</taxon>
        <taxon>Pseudomonadota</taxon>
        <taxon>Gammaproteobacteria</taxon>
        <taxon>Vibrionales</taxon>
        <taxon>Vibrionaceae</taxon>
        <taxon>Vibrio</taxon>
    </lineage>
</organism>
<dbReference type="InterPro" id="IPR052163">
    <property type="entry name" value="DGC-Regulatory_Protein"/>
</dbReference>
<dbReference type="FunFam" id="3.30.70.270:FF:000001">
    <property type="entry name" value="Diguanylate cyclase domain protein"/>
    <property type="match status" value="1"/>
</dbReference>
<evidence type="ECO:0000313" key="3">
    <source>
        <dbReference type="EMBL" id="HAS8540903.1"/>
    </source>
</evidence>
<dbReference type="GO" id="GO:0003824">
    <property type="term" value="F:catalytic activity"/>
    <property type="evidence" value="ECO:0007669"/>
    <property type="project" value="UniProtKB-ARBA"/>
</dbReference>
<evidence type="ECO:0000259" key="2">
    <source>
        <dbReference type="PROSITE" id="PS50887"/>
    </source>
</evidence>
<feature type="domain" description="GGDEF" evidence="2">
    <location>
        <begin position="149"/>
        <end position="281"/>
    </location>
</feature>
<dbReference type="InterPro" id="IPR043128">
    <property type="entry name" value="Rev_trsase/Diguanyl_cyclase"/>
</dbReference>
<dbReference type="Gene3D" id="3.30.70.270">
    <property type="match status" value="1"/>
</dbReference>
<dbReference type="Pfam" id="PF00990">
    <property type="entry name" value="GGDEF"/>
    <property type="match status" value="1"/>
</dbReference>
<dbReference type="PROSITE" id="PS50887">
    <property type="entry name" value="GGDEF"/>
    <property type="match status" value="1"/>
</dbReference>
<dbReference type="SUPFAM" id="SSF55073">
    <property type="entry name" value="Nucleotide cyclase"/>
    <property type="match status" value="1"/>
</dbReference>
<dbReference type="InterPro" id="IPR029787">
    <property type="entry name" value="Nucleotide_cyclase"/>
</dbReference>
<gene>
    <name evidence="3" type="ORF">I7730_14025</name>
</gene>
<reference evidence="3" key="2">
    <citation type="submission" date="2019-01" db="EMBL/GenBank/DDBJ databases">
        <authorList>
            <consortium name="NCBI Pathogen Detection Project"/>
        </authorList>
    </citation>
    <scope>NUCLEOTIDE SEQUENCE</scope>
    <source>
        <strain evidence="3">BCW_3452</strain>
    </source>
</reference>
<dbReference type="CDD" id="cd01949">
    <property type="entry name" value="GGDEF"/>
    <property type="match status" value="1"/>
</dbReference>
<name>A0A8H9N166_VIBVL</name>
<comment type="caution">
    <text evidence="3">The sequence shown here is derived from an EMBL/GenBank/DDBJ whole genome shotgun (WGS) entry which is preliminary data.</text>
</comment>
<dbReference type="AlphaFoldDB" id="A0A8H9N166"/>
<accession>A0A8H9N166</accession>
<sequence>MIRKFFPSIPSTPFTTHGSDLIHKLQCAVAVLDSFDVIQQFNPAFERMFGEVAIESSMFFSDLIELDNNDGTAFVRNTDGELNKVFLQKQALAGDSCFVLLYSIEQYVEREQALIMAAKTDKLTGLLNRKGFDERLAEALPLAGEGDDSQLGLLFIDLDEFKPINDTYGHDAGDALLIAVAKRLDASSPDYATIARLGGDEFVCLIPALSNSDELASVANAILDEVARVVEFDNHNLVVKCSIGGTLYPSKATSKEELFKQSDEAMYLAKKAGRNQVFIHN</sequence>
<dbReference type="InterPro" id="IPR000160">
    <property type="entry name" value="GGDEF_dom"/>
</dbReference>
<evidence type="ECO:0000256" key="1">
    <source>
        <dbReference type="ARBA" id="ARBA00001946"/>
    </source>
</evidence>
<dbReference type="PANTHER" id="PTHR46663:SF2">
    <property type="entry name" value="GGDEF DOMAIN-CONTAINING PROTEIN"/>
    <property type="match status" value="1"/>
</dbReference>
<comment type="cofactor">
    <cofactor evidence="1">
        <name>Mg(2+)</name>
        <dbReference type="ChEBI" id="CHEBI:18420"/>
    </cofactor>
</comment>
<dbReference type="PANTHER" id="PTHR46663">
    <property type="entry name" value="DIGUANYLATE CYCLASE DGCT-RELATED"/>
    <property type="match status" value="1"/>
</dbReference>